<dbReference type="EMBL" id="PGOL01000108">
    <property type="protein sequence ID" value="PKI76807.1"/>
    <property type="molecule type" value="Genomic_DNA"/>
</dbReference>
<name>A0A2I0L7X7_PUNGR</name>
<sequence>MRGQGRQSAIPTPPPRSPTPMKDVGELGGGSGSPIGLPNLESTGNFESEVSGRFRGTFIPRRSVDPYP</sequence>
<feature type="region of interest" description="Disordered" evidence="1">
    <location>
        <begin position="1"/>
        <end position="68"/>
    </location>
</feature>
<dbReference type="Proteomes" id="UP000233551">
    <property type="component" value="Unassembled WGS sequence"/>
</dbReference>
<feature type="compositionally biased region" description="Polar residues" evidence="1">
    <location>
        <begin position="1"/>
        <end position="10"/>
    </location>
</feature>
<keyword evidence="3" id="KW-1185">Reference proteome</keyword>
<dbReference type="AlphaFoldDB" id="A0A2I0L7X7"/>
<comment type="caution">
    <text evidence="2">The sequence shown here is derived from an EMBL/GenBank/DDBJ whole genome shotgun (WGS) entry which is preliminary data.</text>
</comment>
<evidence type="ECO:0000313" key="3">
    <source>
        <dbReference type="Proteomes" id="UP000233551"/>
    </source>
</evidence>
<organism evidence="2 3">
    <name type="scientific">Punica granatum</name>
    <name type="common">Pomegranate</name>
    <dbReference type="NCBI Taxonomy" id="22663"/>
    <lineage>
        <taxon>Eukaryota</taxon>
        <taxon>Viridiplantae</taxon>
        <taxon>Streptophyta</taxon>
        <taxon>Embryophyta</taxon>
        <taxon>Tracheophyta</taxon>
        <taxon>Spermatophyta</taxon>
        <taxon>Magnoliopsida</taxon>
        <taxon>eudicotyledons</taxon>
        <taxon>Gunneridae</taxon>
        <taxon>Pentapetalae</taxon>
        <taxon>rosids</taxon>
        <taxon>malvids</taxon>
        <taxon>Myrtales</taxon>
        <taxon>Lythraceae</taxon>
        <taxon>Punica</taxon>
    </lineage>
</organism>
<accession>A0A2I0L7X7</accession>
<evidence type="ECO:0000256" key="1">
    <source>
        <dbReference type="SAM" id="MobiDB-lite"/>
    </source>
</evidence>
<gene>
    <name evidence="2" type="ORF">CRG98_002793</name>
</gene>
<protein>
    <submittedName>
        <fullName evidence="2">Uncharacterized protein</fullName>
    </submittedName>
</protein>
<proteinExistence type="predicted"/>
<reference evidence="2 3" key="1">
    <citation type="submission" date="2017-11" db="EMBL/GenBank/DDBJ databases">
        <title>De-novo sequencing of pomegranate (Punica granatum L.) genome.</title>
        <authorList>
            <person name="Akparov Z."/>
            <person name="Amiraslanov A."/>
            <person name="Hajiyeva S."/>
            <person name="Abbasov M."/>
            <person name="Kaur K."/>
            <person name="Hamwieh A."/>
            <person name="Solovyev V."/>
            <person name="Salamov A."/>
            <person name="Braich B."/>
            <person name="Kosarev P."/>
            <person name="Mahmoud A."/>
            <person name="Hajiyev E."/>
            <person name="Babayeva S."/>
            <person name="Izzatullayeva V."/>
            <person name="Mammadov A."/>
            <person name="Mammadov A."/>
            <person name="Sharifova S."/>
            <person name="Ojaghi J."/>
            <person name="Eynullazada K."/>
            <person name="Bayramov B."/>
            <person name="Abdulazimova A."/>
            <person name="Shahmuradov I."/>
        </authorList>
    </citation>
    <scope>NUCLEOTIDE SEQUENCE [LARGE SCALE GENOMIC DNA]</scope>
    <source>
        <strain evidence="3">cv. AG2017</strain>
        <tissue evidence="2">Leaf</tissue>
    </source>
</reference>
<evidence type="ECO:0000313" key="2">
    <source>
        <dbReference type="EMBL" id="PKI76807.1"/>
    </source>
</evidence>